<feature type="compositionally biased region" description="Basic and acidic residues" evidence="1">
    <location>
        <begin position="168"/>
        <end position="185"/>
    </location>
</feature>
<evidence type="ECO:0000256" key="1">
    <source>
        <dbReference type="SAM" id="MobiDB-lite"/>
    </source>
</evidence>
<evidence type="ECO:0000313" key="4">
    <source>
        <dbReference type="Proteomes" id="UP001159363"/>
    </source>
</evidence>
<feature type="region of interest" description="Disordered" evidence="1">
    <location>
        <begin position="1"/>
        <end position="35"/>
    </location>
</feature>
<comment type="caution">
    <text evidence="3">The sequence shown here is derived from an EMBL/GenBank/DDBJ whole genome shotgun (WGS) entry which is preliminary data.</text>
</comment>
<dbReference type="EMBL" id="JARBHB010000007">
    <property type="protein sequence ID" value="KAJ8879889.1"/>
    <property type="molecule type" value="Genomic_DNA"/>
</dbReference>
<name>A0ABQ9H6G2_9NEOP</name>
<feature type="compositionally biased region" description="Basic and acidic residues" evidence="1">
    <location>
        <begin position="1"/>
        <end position="12"/>
    </location>
</feature>
<dbReference type="InterPro" id="IPR029526">
    <property type="entry name" value="PGBD"/>
</dbReference>
<proteinExistence type="predicted"/>
<feature type="region of interest" description="Disordered" evidence="1">
    <location>
        <begin position="165"/>
        <end position="197"/>
    </location>
</feature>
<gene>
    <name evidence="3" type="ORF">PR048_020509</name>
</gene>
<protein>
    <recommendedName>
        <fullName evidence="2">PiggyBac transposable element-derived protein domain-containing protein</fullName>
    </recommendedName>
</protein>
<organism evidence="3 4">
    <name type="scientific">Dryococelus australis</name>
    <dbReference type="NCBI Taxonomy" id="614101"/>
    <lineage>
        <taxon>Eukaryota</taxon>
        <taxon>Metazoa</taxon>
        <taxon>Ecdysozoa</taxon>
        <taxon>Arthropoda</taxon>
        <taxon>Hexapoda</taxon>
        <taxon>Insecta</taxon>
        <taxon>Pterygota</taxon>
        <taxon>Neoptera</taxon>
        <taxon>Polyneoptera</taxon>
        <taxon>Phasmatodea</taxon>
        <taxon>Verophasmatodea</taxon>
        <taxon>Anareolatae</taxon>
        <taxon>Phasmatidae</taxon>
        <taxon>Eurycanthinae</taxon>
        <taxon>Dryococelus</taxon>
    </lineage>
</organism>
<evidence type="ECO:0000313" key="3">
    <source>
        <dbReference type="EMBL" id="KAJ8879889.1"/>
    </source>
</evidence>
<dbReference type="Proteomes" id="UP001159363">
    <property type="component" value="Chromosome 6"/>
</dbReference>
<feature type="domain" description="PiggyBac transposable element-derived protein" evidence="2">
    <location>
        <begin position="56"/>
        <end position="143"/>
    </location>
</feature>
<keyword evidence="4" id="KW-1185">Reference proteome</keyword>
<sequence>MHQQKKSDHNTDSEQSEAGGDSNRDSQGSDDEDSNHGYWYSKSRFKWAKAPPTSSWTNGTGRDIFRATMSLRRIIFLLYALRFDDVTTLEERRAIDCLAPISELFNELLVNCQSNYCCGEYPTVDEILVSFRAGKALIQEHMARRLNTKISHELRSTINRVRGITSELNRDPQAEPRSGPPKEDGVIPAPGRWTGNM</sequence>
<dbReference type="Pfam" id="PF13843">
    <property type="entry name" value="DDE_Tnp_1_7"/>
    <property type="match status" value="1"/>
</dbReference>
<reference evidence="3 4" key="1">
    <citation type="submission" date="2023-02" db="EMBL/GenBank/DDBJ databases">
        <title>LHISI_Scaffold_Assembly.</title>
        <authorList>
            <person name="Stuart O.P."/>
            <person name="Cleave R."/>
            <person name="Magrath M.J.L."/>
            <person name="Mikheyev A.S."/>
        </authorList>
    </citation>
    <scope>NUCLEOTIDE SEQUENCE [LARGE SCALE GENOMIC DNA]</scope>
    <source>
        <strain evidence="3">Daus_M_001</strain>
        <tissue evidence="3">Leg muscle</tissue>
    </source>
</reference>
<evidence type="ECO:0000259" key="2">
    <source>
        <dbReference type="Pfam" id="PF13843"/>
    </source>
</evidence>
<accession>A0ABQ9H6G2</accession>